<evidence type="ECO:0000313" key="1">
    <source>
        <dbReference type="EMBL" id="CAB4157116.1"/>
    </source>
</evidence>
<gene>
    <name evidence="1" type="ORF">UFOVP688_2</name>
</gene>
<name>A0A6J5NH34_9CAUD</name>
<dbReference type="EMBL" id="LR796659">
    <property type="protein sequence ID" value="CAB4157116.1"/>
    <property type="molecule type" value="Genomic_DNA"/>
</dbReference>
<organism evidence="1">
    <name type="scientific">uncultured Caudovirales phage</name>
    <dbReference type="NCBI Taxonomy" id="2100421"/>
    <lineage>
        <taxon>Viruses</taxon>
        <taxon>Duplodnaviria</taxon>
        <taxon>Heunggongvirae</taxon>
        <taxon>Uroviricota</taxon>
        <taxon>Caudoviricetes</taxon>
        <taxon>Peduoviridae</taxon>
        <taxon>Maltschvirus</taxon>
        <taxon>Maltschvirus maltsch</taxon>
    </lineage>
</organism>
<accession>A0A6J5NH34</accession>
<proteinExistence type="predicted"/>
<sequence>MASISNEKIFIQDGETVIELTGADKEAFLADRAQLQEQEQARQSAETARQTKLDSAITKLKALGLTESEAKIIIGLE</sequence>
<protein>
    <submittedName>
        <fullName evidence="1">Uncharacterized protein</fullName>
    </submittedName>
</protein>
<reference evidence="1" key="1">
    <citation type="submission" date="2020-04" db="EMBL/GenBank/DDBJ databases">
        <authorList>
            <person name="Chiriac C."/>
            <person name="Salcher M."/>
            <person name="Ghai R."/>
            <person name="Kavagutti S V."/>
        </authorList>
    </citation>
    <scope>NUCLEOTIDE SEQUENCE</scope>
</reference>